<accession>A0AA88S7H9</accession>
<gene>
    <name evidence="3" type="ORF">RJ640_023139</name>
</gene>
<reference evidence="3" key="1">
    <citation type="submission" date="2022-12" db="EMBL/GenBank/DDBJ databases">
        <title>Draft genome assemblies for two species of Escallonia (Escalloniales).</title>
        <authorList>
            <person name="Chanderbali A."/>
            <person name="Dervinis C."/>
            <person name="Anghel I."/>
            <person name="Soltis D."/>
            <person name="Soltis P."/>
            <person name="Zapata F."/>
        </authorList>
    </citation>
    <scope>NUCLEOTIDE SEQUENCE</scope>
    <source>
        <strain evidence="3">UCBG92.1500</strain>
        <tissue evidence="3">Leaf</tissue>
    </source>
</reference>
<evidence type="ECO:0008006" key="5">
    <source>
        <dbReference type="Google" id="ProtNLM"/>
    </source>
</evidence>
<comment type="caution">
    <text evidence="3">The sequence shown here is derived from an EMBL/GenBank/DDBJ whole genome shotgun (WGS) entry which is preliminary data.</text>
</comment>
<dbReference type="EMBL" id="JAVXUO010001311">
    <property type="protein sequence ID" value="KAK2983605.1"/>
    <property type="molecule type" value="Genomic_DNA"/>
</dbReference>
<sequence length="154" mass="17599">MEMEKEKEKEQQQANPLAPANGHARSDQESANEISREARRKKRTKYIIYGIAFVIFQTIVMTIAALTIMKFRNPKFRVRSASFDSTFEVGTAASPTFNIHMNAVLGVKNNNFGPFKYRNTTVDFYYRDTREKSGKFQGTGVWKIPTGVADEVYI</sequence>
<keyword evidence="2" id="KW-1133">Transmembrane helix</keyword>
<feature type="transmembrane region" description="Helical" evidence="2">
    <location>
        <begin position="46"/>
        <end position="69"/>
    </location>
</feature>
<feature type="region of interest" description="Disordered" evidence="1">
    <location>
        <begin position="1"/>
        <end position="37"/>
    </location>
</feature>
<keyword evidence="2" id="KW-0472">Membrane</keyword>
<dbReference type="PANTHER" id="PTHR31852">
    <property type="entry name" value="LATE EMBRYOGENESIS ABUNDANT (LEA) HYDROXYPROLINE-RICH GLYCOPROTEIN FAMILY"/>
    <property type="match status" value="1"/>
</dbReference>
<protein>
    <recommendedName>
        <fullName evidence="5">Late embryogenesis abundant protein LEA-2 subgroup domain-containing protein</fullName>
    </recommendedName>
</protein>
<feature type="compositionally biased region" description="Basic and acidic residues" evidence="1">
    <location>
        <begin position="1"/>
        <end position="11"/>
    </location>
</feature>
<dbReference type="AlphaFoldDB" id="A0AA88S7H9"/>
<dbReference type="InterPro" id="IPR055301">
    <property type="entry name" value="Lea14-like_2"/>
</dbReference>
<dbReference type="Proteomes" id="UP001187471">
    <property type="component" value="Unassembled WGS sequence"/>
</dbReference>
<keyword evidence="4" id="KW-1185">Reference proteome</keyword>
<name>A0AA88S7H9_9ASTE</name>
<evidence type="ECO:0000256" key="2">
    <source>
        <dbReference type="SAM" id="Phobius"/>
    </source>
</evidence>
<evidence type="ECO:0000313" key="4">
    <source>
        <dbReference type="Proteomes" id="UP001187471"/>
    </source>
</evidence>
<evidence type="ECO:0000313" key="3">
    <source>
        <dbReference type="EMBL" id="KAK2983605.1"/>
    </source>
</evidence>
<organism evidence="3 4">
    <name type="scientific">Escallonia rubra</name>
    <dbReference type="NCBI Taxonomy" id="112253"/>
    <lineage>
        <taxon>Eukaryota</taxon>
        <taxon>Viridiplantae</taxon>
        <taxon>Streptophyta</taxon>
        <taxon>Embryophyta</taxon>
        <taxon>Tracheophyta</taxon>
        <taxon>Spermatophyta</taxon>
        <taxon>Magnoliopsida</taxon>
        <taxon>eudicotyledons</taxon>
        <taxon>Gunneridae</taxon>
        <taxon>Pentapetalae</taxon>
        <taxon>asterids</taxon>
        <taxon>campanulids</taxon>
        <taxon>Escalloniales</taxon>
        <taxon>Escalloniaceae</taxon>
        <taxon>Escallonia</taxon>
    </lineage>
</organism>
<evidence type="ECO:0000256" key="1">
    <source>
        <dbReference type="SAM" id="MobiDB-lite"/>
    </source>
</evidence>
<proteinExistence type="predicted"/>
<keyword evidence="2" id="KW-0812">Transmembrane</keyword>